<dbReference type="InterPro" id="IPR026466">
    <property type="entry name" value="Fim_isopep_form_D2_dom"/>
</dbReference>
<keyword evidence="5" id="KW-0812">Transmembrane</keyword>
<evidence type="ECO:0000256" key="1">
    <source>
        <dbReference type="ARBA" id="ARBA00022512"/>
    </source>
</evidence>
<dbReference type="Pfam" id="PF16555">
    <property type="entry name" value="GramPos_pilinD1"/>
    <property type="match status" value="1"/>
</dbReference>
<keyword evidence="3 6" id="KW-0732">Signal</keyword>
<protein>
    <submittedName>
        <fullName evidence="10">LPXTG-motif cell wall anchor domain-containing protein/fimbrial isopeptide formation D2 domain-containing protein</fullName>
    </submittedName>
</protein>
<dbReference type="InterPro" id="IPR019931">
    <property type="entry name" value="LPXTG_anchor"/>
</dbReference>
<keyword evidence="11" id="KW-1185">Reference proteome</keyword>
<feature type="domain" description="SpaA-like prealbumin fold" evidence="9">
    <location>
        <begin position="359"/>
        <end position="485"/>
    </location>
</feature>
<feature type="chain" id="PRO_5010226931" evidence="6">
    <location>
        <begin position="31"/>
        <end position="541"/>
    </location>
</feature>
<dbReference type="Pfam" id="PF17802">
    <property type="entry name" value="SpaA"/>
    <property type="match status" value="1"/>
</dbReference>
<evidence type="ECO:0000259" key="7">
    <source>
        <dbReference type="Pfam" id="PF00746"/>
    </source>
</evidence>
<accession>A0A1G6A2L2</accession>
<feature type="domain" description="Gram-positive pilin subunit D1 N-terminal" evidence="8">
    <location>
        <begin position="38"/>
        <end position="190"/>
    </location>
</feature>
<dbReference type="Pfam" id="PF00746">
    <property type="entry name" value="Gram_pos_anchor"/>
    <property type="match status" value="1"/>
</dbReference>
<evidence type="ECO:0000259" key="8">
    <source>
        <dbReference type="Pfam" id="PF16555"/>
    </source>
</evidence>
<evidence type="ECO:0000313" key="11">
    <source>
        <dbReference type="Proteomes" id="UP000182508"/>
    </source>
</evidence>
<dbReference type="Gene3D" id="2.60.40.740">
    <property type="match status" value="1"/>
</dbReference>
<evidence type="ECO:0000256" key="4">
    <source>
        <dbReference type="ARBA" id="ARBA00023088"/>
    </source>
</evidence>
<dbReference type="Proteomes" id="UP000182508">
    <property type="component" value="Unassembled WGS sequence"/>
</dbReference>
<dbReference type="NCBIfam" id="TIGR04226">
    <property type="entry name" value="RrgB_K2N_iso_D2"/>
    <property type="match status" value="1"/>
</dbReference>
<feature type="transmembrane region" description="Helical" evidence="5">
    <location>
        <begin position="515"/>
        <end position="535"/>
    </location>
</feature>
<evidence type="ECO:0000256" key="5">
    <source>
        <dbReference type="SAM" id="Phobius"/>
    </source>
</evidence>
<evidence type="ECO:0000256" key="3">
    <source>
        <dbReference type="ARBA" id="ARBA00022729"/>
    </source>
</evidence>
<feature type="domain" description="Gram-positive cocci surface proteins LPxTG" evidence="7">
    <location>
        <begin position="503"/>
        <end position="538"/>
    </location>
</feature>
<dbReference type="InterPro" id="IPR032364">
    <property type="entry name" value="GramPos_pilinD1_N"/>
</dbReference>
<gene>
    <name evidence="10" type="ORF">SAMN02910293_00143</name>
</gene>
<keyword evidence="1" id="KW-0134">Cell wall</keyword>
<dbReference type="AlphaFoldDB" id="A0A1G6A2L2"/>
<evidence type="ECO:0000259" key="9">
    <source>
        <dbReference type="Pfam" id="PF17802"/>
    </source>
</evidence>
<proteinExistence type="predicted"/>
<evidence type="ECO:0000256" key="6">
    <source>
        <dbReference type="SAM" id="SignalP"/>
    </source>
</evidence>
<dbReference type="NCBIfam" id="NF033902">
    <property type="entry name" value="iso_D2_wall_anc"/>
    <property type="match status" value="1"/>
</dbReference>
<keyword evidence="5" id="KW-0472">Membrane</keyword>
<dbReference type="RefSeq" id="WP_074484937.1">
    <property type="nucleotide sequence ID" value="NZ_FMXP01000002.1"/>
</dbReference>
<dbReference type="STRING" id="439219.SAMN02910293_00143"/>
<dbReference type="InterPro" id="IPR048052">
    <property type="entry name" value="FM1-like"/>
</dbReference>
<dbReference type="InterPro" id="IPR013783">
    <property type="entry name" value="Ig-like_fold"/>
</dbReference>
<evidence type="ECO:0000313" key="10">
    <source>
        <dbReference type="EMBL" id="SDB02466.1"/>
    </source>
</evidence>
<organism evidence="10 11">
    <name type="scientific">Streptococcus henryi</name>
    <dbReference type="NCBI Taxonomy" id="439219"/>
    <lineage>
        <taxon>Bacteria</taxon>
        <taxon>Bacillati</taxon>
        <taxon>Bacillota</taxon>
        <taxon>Bacilli</taxon>
        <taxon>Lactobacillales</taxon>
        <taxon>Streptococcaceae</taxon>
        <taxon>Streptococcus</taxon>
    </lineage>
</organism>
<feature type="signal peptide" evidence="6">
    <location>
        <begin position="1"/>
        <end position="30"/>
    </location>
</feature>
<name>A0A1G6A2L2_9STRE</name>
<keyword evidence="4" id="KW-0572">Peptidoglycan-anchor</keyword>
<reference evidence="10 11" key="1">
    <citation type="submission" date="2016-10" db="EMBL/GenBank/DDBJ databases">
        <authorList>
            <person name="de Groot N.N."/>
        </authorList>
    </citation>
    <scope>NUCLEOTIDE SEQUENCE [LARGE SCALE GENOMIC DNA]</scope>
    <source>
        <strain evidence="10 11">A-4</strain>
    </source>
</reference>
<dbReference type="InterPro" id="IPR041033">
    <property type="entry name" value="SpaA_PFL_dom_1"/>
</dbReference>
<keyword evidence="5" id="KW-1133">Transmembrane helix</keyword>
<dbReference type="NCBIfam" id="TIGR01167">
    <property type="entry name" value="LPXTG_anchor"/>
    <property type="match status" value="1"/>
</dbReference>
<dbReference type="Gene3D" id="2.60.40.10">
    <property type="entry name" value="Immunoglobulins"/>
    <property type="match status" value="2"/>
</dbReference>
<keyword evidence="2" id="KW-0964">Secreted</keyword>
<sequence length="541" mass="57693">MKKIVQHILTILATLTMVLGSLGSAATVFADNYPDPADTYDIVLTKVKLSDLTGWPKQTGVDNTAYTGQKLTISDYFGTGATTLKGVHFTVYNYDASLSLTNEAYINGGTEATGTLVKGLTDEYGNITFTGLVAGKYVIVENKALSSLPDVEELANSAAVPMEIELPVYKATGGWYTTGNNAVHVYPKNTVDKPKTDKVVNDSDKYDTVQVGELKTFKITSEMPEGVADYKVLTFTDTFTKGLSYAGELTVERIAKADGTTAAIPTTAYDTFNGDPAVAGQPTVGTKAAKIIIDFKSDYIKSTLKPGDVITIKYKATVNEDAVMGTANPNKLILEYGTNPDVKKKEEPTPPELHTGGKRFEKVDKATSAKLKDAIFQLQTSAGTAINWTEALIKANKIAIEAGRFSTSGTTVTPTSATVSPEVGQPIYLLSDENGAFEISGLAYGKAGQAAATAEVTKYLLKETKAPDTYALLTEAIEFKVNATSYWKDPTIVNPVSQDPQEVNNNKITIPQTGGIGSVAIVAAGMLVAGLGLMLKRRMAK</sequence>
<dbReference type="EMBL" id="FMXP01000002">
    <property type="protein sequence ID" value="SDB02466.1"/>
    <property type="molecule type" value="Genomic_DNA"/>
</dbReference>
<evidence type="ECO:0000256" key="2">
    <source>
        <dbReference type="ARBA" id="ARBA00022525"/>
    </source>
</evidence>